<accession>A0ABT8N8A6</accession>
<evidence type="ECO:0000313" key="2">
    <source>
        <dbReference type="Proteomes" id="UP001172142"/>
    </source>
</evidence>
<sequence length="41" mass="4724">MFKQVVVIGSLHDFVAAEIISVRKGIRFSRAMPLKPKWPRN</sequence>
<reference evidence="1 2" key="1">
    <citation type="submission" date="2023-07" db="EMBL/GenBank/DDBJ databases">
        <title>Novel species in genus Planococcus.</title>
        <authorList>
            <person name="Ning S."/>
        </authorList>
    </citation>
    <scope>NUCLEOTIDE SEQUENCE [LARGE SCALE GENOMIC DNA]</scope>
    <source>
        <strain evidence="1 2">N017</strain>
    </source>
</reference>
<organism evidence="1 2">
    <name type="scientific">Planococcus shenhongbingii</name>
    <dbReference type="NCBI Taxonomy" id="3058398"/>
    <lineage>
        <taxon>Bacteria</taxon>
        <taxon>Bacillati</taxon>
        <taxon>Bacillota</taxon>
        <taxon>Bacilli</taxon>
        <taxon>Bacillales</taxon>
        <taxon>Caryophanaceae</taxon>
        <taxon>Planococcus</taxon>
    </lineage>
</organism>
<dbReference type="EMBL" id="JAUJWU010000001">
    <property type="protein sequence ID" value="MDN7243968.1"/>
    <property type="molecule type" value="Genomic_DNA"/>
</dbReference>
<protein>
    <submittedName>
        <fullName evidence="1">Uncharacterized protein</fullName>
    </submittedName>
</protein>
<gene>
    <name evidence="1" type="ORF">QWY13_00590</name>
</gene>
<name>A0ABT8N8A6_9BACL</name>
<dbReference type="Proteomes" id="UP001172142">
    <property type="component" value="Unassembled WGS sequence"/>
</dbReference>
<proteinExistence type="predicted"/>
<comment type="caution">
    <text evidence="1">The sequence shown here is derived from an EMBL/GenBank/DDBJ whole genome shotgun (WGS) entry which is preliminary data.</text>
</comment>
<keyword evidence="2" id="KW-1185">Reference proteome</keyword>
<dbReference type="RefSeq" id="WP_301854533.1">
    <property type="nucleotide sequence ID" value="NZ_JAUJWU010000001.1"/>
</dbReference>
<evidence type="ECO:0000313" key="1">
    <source>
        <dbReference type="EMBL" id="MDN7243968.1"/>
    </source>
</evidence>